<name>A0A2I1DIW8_9PROT</name>
<organism evidence="1 2">
    <name type="scientific">Acidithiobacillus marinus</name>
    <dbReference type="NCBI Taxonomy" id="187490"/>
    <lineage>
        <taxon>Bacteria</taxon>
        <taxon>Pseudomonadati</taxon>
        <taxon>Pseudomonadota</taxon>
        <taxon>Acidithiobacillia</taxon>
        <taxon>Acidithiobacillales</taxon>
        <taxon>Acidithiobacillaceae</taxon>
        <taxon>Acidithiobacillus</taxon>
    </lineage>
</organism>
<keyword evidence="2" id="KW-1185">Reference proteome</keyword>
<dbReference type="RefSeq" id="WP_101538692.1">
    <property type="nucleotide sequence ID" value="NZ_MXAV01000048.1"/>
</dbReference>
<protein>
    <submittedName>
        <fullName evidence="1">Uncharacterized protein</fullName>
    </submittedName>
</protein>
<accession>A0A2I1DIW8</accession>
<reference evidence="1 2" key="1">
    <citation type="submission" date="2017-03" db="EMBL/GenBank/DDBJ databases">
        <title>Draft genime sequence of the acidophilic sulfur-oxidizing bacterium Acidithiobacillus sp. SH, isolated from seawater.</title>
        <authorList>
            <person name="Sharmin S."/>
            <person name="Tokuhisa M."/>
            <person name="Kanao T."/>
            <person name="Kamimura K."/>
        </authorList>
    </citation>
    <scope>NUCLEOTIDE SEQUENCE [LARGE SCALE GENOMIC DNA]</scope>
    <source>
        <strain evidence="1 2">SH</strain>
    </source>
</reference>
<dbReference type="EMBL" id="MXAV01000048">
    <property type="protein sequence ID" value="PKY09822.1"/>
    <property type="molecule type" value="Genomic_DNA"/>
</dbReference>
<sequence>MNISIHQSQIGRIAHIISGNGPRIEILLDENLPAAQALRHEAVRRPELAATLERAADFFEFGPTWH</sequence>
<dbReference type="AlphaFoldDB" id="A0A2I1DIW8"/>
<evidence type="ECO:0000313" key="2">
    <source>
        <dbReference type="Proteomes" id="UP000234329"/>
    </source>
</evidence>
<comment type="caution">
    <text evidence="1">The sequence shown here is derived from an EMBL/GenBank/DDBJ whole genome shotgun (WGS) entry which is preliminary data.</text>
</comment>
<evidence type="ECO:0000313" key="1">
    <source>
        <dbReference type="EMBL" id="PKY09822.1"/>
    </source>
</evidence>
<dbReference type="Proteomes" id="UP000234329">
    <property type="component" value="Unassembled WGS sequence"/>
</dbReference>
<dbReference type="InParanoid" id="A0A2I1DIW8"/>
<proteinExistence type="predicted"/>
<gene>
    <name evidence="1" type="ORF">B1757_12800</name>
</gene>